<dbReference type="SUPFAM" id="SSF53850">
    <property type="entry name" value="Periplasmic binding protein-like II"/>
    <property type="match status" value="1"/>
</dbReference>
<keyword evidence="3" id="KW-0238">DNA-binding</keyword>
<sequence>MIDAKLTTFINLAKLRNYTRTAELLNLTQPAVSQHIRQLEDYYGVQLVKKKGRQLNLTGEGELLLKYANELETKDLNFQRTLMNKSAVVKRYNLGATLTIGEFVLPWLLGEHKRRFESVDIIMHVHNLEDILERLNLGQFDLGIVEGPFDKTRFKYKKFKEDELVLAVSPKSHLAKMEEIELADIVGMGRLILRENGSGTRSVFENKLLELGIGLQQVKIYMEVGSIGAIKSLVQADLGYTVISREAVRQEVAAGTLKTVPLKGVRILREFNFVYLDYGQEAFINGFIEFLTGAILNN</sequence>
<dbReference type="Gene3D" id="1.10.10.10">
    <property type="entry name" value="Winged helix-like DNA-binding domain superfamily/Winged helix DNA-binding domain"/>
    <property type="match status" value="1"/>
</dbReference>
<dbReference type="InterPro" id="IPR005119">
    <property type="entry name" value="LysR_subst-bd"/>
</dbReference>
<name>A0A1V4SIG6_RUMHU</name>
<dbReference type="GO" id="GO:0003700">
    <property type="term" value="F:DNA-binding transcription factor activity"/>
    <property type="evidence" value="ECO:0007669"/>
    <property type="project" value="InterPro"/>
</dbReference>
<dbReference type="InterPro" id="IPR000847">
    <property type="entry name" value="LysR_HTH_N"/>
</dbReference>
<protein>
    <submittedName>
        <fullName evidence="6">HTH-type transcriptional regulator CysL</fullName>
    </submittedName>
</protein>
<keyword evidence="7" id="KW-1185">Reference proteome</keyword>
<dbReference type="PANTHER" id="PTHR30126">
    <property type="entry name" value="HTH-TYPE TRANSCRIPTIONAL REGULATOR"/>
    <property type="match status" value="1"/>
</dbReference>
<organism evidence="6 7">
    <name type="scientific">Ruminiclostridium hungatei</name>
    <name type="common">Clostridium hungatei</name>
    <dbReference type="NCBI Taxonomy" id="48256"/>
    <lineage>
        <taxon>Bacteria</taxon>
        <taxon>Bacillati</taxon>
        <taxon>Bacillota</taxon>
        <taxon>Clostridia</taxon>
        <taxon>Eubacteriales</taxon>
        <taxon>Oscillospiraceae</taxon>
        <taxon>Ruminiclostridium</taxon>
    </lineage>
</organism>
<reference evidence="6 7" key="1">
    <citation type="submission" date="2017-03" db="EMBL/GenBank/DDBJ databases">
        <title>Genome sequence of Clostridium hungatei DSM 14427.</title>
        <authorList>
            <person name="Poehlein A."/>
            <person name="Daniel R."/>
        </authorList>
    </citation>
    <scope>NUCLEOTIDE SEQUENCE [LARGE SCALE GENOMIC DNA]</scope>
    <source>
        <strain evidence="6 7">DSM 14427</strain>
    </source>
</reference>
<evidence type="ECO:0000256" key="4">
    <source>
        <dbReference type="ARBA" id="ARBA00023163"/>
    </source>
</evidence>
<dbReference type="STRING" id="48256.CLHUN_28440"/>
<keyword evidence="4" id="KW-0804">Transcription</keyword>
<evidence type="ECO:0000313" key="7">
    <source>
        <dbReference type="Proteomes" id="UP000191554"/>
    </source>
</evidence>
<dbReference type="RefSeq" id="WP_080065296.1">
    <property type="nucleotide sequence ID" value="NZ_MZGX01000019.1"/>
</dbReference>
<gene>
    <name evidence="6" type="primary">cysL</name>
    <name evidence="6" type="ORF">CLHUN_28440</name>
</gene>
<feature type="domain" description="HTH lysR-type" evidence="5">
    <location>
        <begin position="1"/>
        <end position="58"/>
    </location>
</feature>
<proteinExistence type="inferred from homology"/>
<evidence type="ECO:0000256" key="2">
    <source>
        <dbReference type="ARBA" id="ARBA00023015"/>
    </source>
</evidence>
<evidence type="ECO:0000256" key="3">
    <source>
        <dbReference type="ARBA" id="ARBA00023125"/>
    </source>
</evidence>
<comment type="similarity">
    <text evidence="1">Belongs to the LysR transcriptional regulatory family.</text>
</comment>
<dbReference type="Gene3D" id="3.40.190.10">
    <property type="entry name" value="Periplasmic binding protein-like II"/>
    <property type="match status" value="2"/>
</dbReference>
<evidence type="ECO:0000256" key="1">
    <source>
        <dbReference type="ARBA" id="ARBA00009437"/>
    </source>
</evidence>
<keyword evidence="2" id="KW-0805">Transcription regulation</keyword>
<dbReference type="SUPFAM" id="SSF46785">
    <property type="entry name" value="Winged helix' DNA-binding domain"/>
    <property type="match status" value="1"/>
</dbReference>
<comment type="caution">
    <text evidence="6">The sequence shown here is derived from an EMBL/GenBank/DDBJ whole genome shotgun (WGS) entry which is preliminary data.</text>
</comment>
<dbReference type="Proteomes" id="UP000191554">
    <property type="component" value="Unassembled WGS sequence"/>
</dbReference>
<dbReference type="CDD" id="cd08420">
    <property type="entry name" value="PBP2_CysL_like"/>
    <property type="match status" value="1"/>
</dbReference>
<dbReference type="Pfam" id="PF03466">
    <property type="entry name" value="LysR_substrate"/>
    <property type="match status" value="1"/>
</dbReference>
<dbReference type="EMBL" id="MZGX01000019">
    <property type="protein sequence ID" value="OPX43296.1"/>
    <property type="molecule type" value="Genomic_DNA"/>
</dbReference>
<dbReference type="PANTHER" id="PTHR30126:SF39">
    <property type="entry name" value="HTH-TYPE TRANSCRIPTIONAL REGULATOR CYSL"/>
    <property type="match status" value="1"/>
</dbReference>
<evidence type="ECO:0000259" key="5">
    <source>
        <dbReference type="PROSITE" id="PS50931"/>
    </source>
</evidence>
<dbReference type="InterPro" id="IPR036388">
    <property type="entry name" value="WH-like_DNA-bd_sf"/>
</dbReference>
<dbReference type="GO" id="GO:0000976">
    <property type="term" value="F:transcription cis-regulatory region binding"/>
    <property type="evidence" value="ECO:0007669"/>
    <property type="project" value="TreeGrafter"/>
</dbReference>
<dbReference type="InterPro" id="IPR036390">
    <property type="entry name" value="WH_DNA-bd_sf"/>
</dbReference>
<dbReference type="PROSITE" id="PS50931">
    <property type="entry name" value="HTH_LYSR"/>
    <property type="match status" value="1"/>
</dbReference>
<dbReference type="OrthoDB" id="9785745at2"/>
<dbReference type="Pfam" id="PF00126">
    <property type="entry name" value="HTH_1"/>
    <property type="match status" value="1"/>
</dbReference>
<evidence type="ECO:0000313" key="6">
    <source>
        <dbReference type="EMBL" id="OPX43296.1"/>
    </source>
</evidence>
<dbReference type="AlphaFoldDB" id="A0A1V4SIG6"/>
<dbReference type="PRINTS" id="PR00039">
    <property type="entry name" value="HTHLYSR"/>
</dbReference>
<accession>A0A1V4SIG6</accession>